<keyword evidence="2" id="KW-0344">Guanine-nucleotide releasing factor</keyword>
<sequence>MGTREITYARPALGHQTPCAGKTSYLEELMDNLSLLDSTAISEELEKVRSYIVNGGDLEFLSTKHALSILHHYAFGACSKSTSHIALRCFSNIILLSKSAKESFINEGYPESAILLLKVQRPNRNYVFEHILLIISRIMTPEINFWQLDYFLSVHPSLRISLSISPRSQMLSTLVLSDFVDIHIGLPTTTLEPNALCEILKLTGNIAASYPLQSAGFSASCRPILQMLSALDIPSHPLQAPVSSLIDCLVLVVADESSQCASTIFEEVHVSRLVHILDLATQVYTEDDLAQYCCPLVQLLFLTSQTAPTKIKALLQNLLLPTDKDRERILGTDNSLSSRILRLSTSISAGQLSILIRLLLFELSDNDGEQLVRNIGYGYASGHLHSLGKQPATSTSAIQDSEGSSIRNSSSRNVEVNPLTGQRRDMETQSSLLDMTVEEKEREAERLFVLFERLRENGVIKIENPVAVATREGRLEDI</sequence>
<accession>A0ABR4M288</accession>
<dbReference type="Pfam" id="PF10165">
    <property type="entry name" value="Ric8"/>
    <property type="match status" value="1"/>
</dbReference>
<dbReference type="RefSeq" id="XP_070889899.1">
    <property type="nucleotide sequence ID" value="XM_071025584.1"/>
</dbReference>
<keyword evidence="3" id="KW-0143">Chaperone</keyword>
<proteinExistence type="inferred from homology"/>
<reference evidence="5 6" key="1">
    <citation type="submission" date="2024-07" db="EMBL/GenBank/DDBJ databases">
        <title>Section-level genome sequencing and comparative genomics of Aspergillus sections Usti and Cavernicolus.</title>
        <authorList>
            <consortium name="Lawrence Berkeley National Laboratory"/>
            <person name="Nybo J.L."/>
            <person name="Vesth T.C."/>
            <person name="Theobald S."/>
            <person name="Frisvad J.C."/>
            <person name="Larsen T.O."/>
            <person name="Kjaerboelling I."/>
            <person name="Rothschild-Mancinelli K."/>
            <person name="Lyhne E.K."/>
            <person name="Kogle M.E."/>
            <person name="Barry K."/>
            <person name="Clum A."/>
            <person name="Na H."/>
            <person name="Ledsgaard L."/>
            <person name="Lin J."/>
            <person name="Lipzen A."/>
            <person name="Kuo A."/>
            <person name="Riley R."/>
            <person name="Mondo S."/>
            <person name="Labutti K."/>
            <person name="Haridas S."/>
            <person name="Pangalinan J."/>
            <person name="Salamov A.A."/>
            <person name="Simmons B.A."/>
            <person name="Magnuson J.K."/>
            <person name="Chen J."/>
            <person name="Drula E."/>
            <person name="Henrissat B."/>
            <person name="Wiebenga A."/>
            <person name="Lubbers R.J."/>
            <person name="Gomes A.C."/>
            <person name="Macurrencykelacurrency M.R."/>
            <person name="Stajich J."/>
            <person name="Grigoriev I.V."/>
            <person name="Mortensen U.H."/>
            <person name="De Vries R.P."/>
            <person name="Baker S.E."/>
            <person name="Andersen M.R."/>
        </authorList>
    </citation>
    <scope>NUCLEOTIDE SEQUENCE [LARGE SCALE GENOMIC DNA]</scope>
    <source>
        <strain evidence="5 6">CBS 449.75</strain>
    </source>
</reference>
<organism evidence="5 6">
    <name type="scientific">Aspergillus lucknowensis</name>
    <dbReference type="NCBI Taxonomy" id="176173"/>
    <lineage>
        <taxon>Eukaryota</taxon>
        <taxon>Fungi</taxon>
        <taxon>Dikarya</taxon>
        <taxon>Ascomycota</taxon>
        <taxon>Pezizomycotina</taxon>
        <taxon>Eurotiomycetes</taxon>
        <taxon>Eurotiomycetidae</taxon>
        <taxon>Eurotiales</taxon>
        <taxon>Aspergillaceae</taxon>
        <taxon>Aspergillus</taxon>
        <taxon>Aspergillus subgen. Nidulantes</taxon>
    </lineage>
</organism>
<feature type="region of interest" description="Disordered" evidence="4">
    <location>
        <begin position="390"/>
        <end position="431"/>
    </location>
</feature>
<comment type="caution">
    <text evidence="5">The sequence shown here is derived from an EMBL/GenBank/DDBJ whole genome shotgun (WGS) entry which is preliminary data.</text>
</comment>
<name>A0ABR4M288_9EURO</name>
<protein>
    <submittedName>
        <fullName evidence="5">Guanine nucleotide exchange factor</fullName>
    </submittedName>
</protein>
<dbReference type="Proteomes" id="UP001610432">
    <property type="component" value="Unassembled WGS sequence"/>
</dbReference>
<keyword evidence="6" id="KW-1185">Reference proteome</keyword>
<comment type="similarity">
    <text evidence="1">Belongs to the synembryn family.</text>
</comment>
<evidence type="ECO:0000256" key="4">
    <source>
        <dbReference type="SAM" id="MobiDB-lite"/>
    </source>
</evidence>
<gene>
    <name evidence="5" type="ORF">BJX67DRAFT_210594</name>
</gene>
<evidence type="ECO:0000256" key="3">
    <source>
        <dbReference type="ARBA" id="ARBA00023186"/>
    </source>
</evidence>
<dbReference type="GeneID" id="98140656"/>
<feature type="compositionally biased region" description="Low complexity" evidence="4">
    <location>
        <begin position="401"/>
        <end position="416"/>
    </location>
</feature>
<evidence type="ECO:0000313" key="5">
    <source>
        <dbReference type="EMBL" id="KAL2870920.1"/>
    </source>
</evidence>
<evidence type="ECO:0000313" key="6">
    <source>
        <dbReference type="Proteomes" id="UP001610432"/>
    </source>
</evidence>
<dbReference type="EMBL" id="JBFXLQ010000004">
    <property type="protein sequence ID" value="KAL2870920.1"/>
    <property type="molecule type" value="Genomic_DNA"/>
</dbReference>
<dbReference type="PANTHER" id="PTHR12425:SF5">
    <property type="entry name" value="SYNEMBRYN"/>
    <property type="match status" value="1"/>
</dbReference>
<dbReference type="PANTHER" id="PTHR12425">
    <property type="entry name" value="SYNEMBRYN"/>
    <property type="match status" value="1"/>
</dbReference>
<dbReference type="InterPro" id="IPR019318">
    <property type="entry name" value="Gua_nucleotide_exch_fac_Ric8"/>
</dbReference>
<evidence type="ECO:0000256" key="2">
    <source>
        <dbReference type="ARBA" id="ARBA00022658"/>
    </source>
</evidence>
<evidence type="ECO:0000256" key="1">
    <source>
        <dbReference type="ARBA" id="ARBA00009049"/>
    </source>
</evidence>